<comment type="caution">
    <text evidence="1">The sequence shown here is derived from an EMBL/GenBank/DDBJ whole genome shotgun (WGS) entry which is preliminary data.</text>
</comment>
<name>X0X2T2_9ZZZZ</name>
<dbReference type="Gene3D" id="1.25.40.10">
    <property type="entry name" value="Tetratricopeptide repeat domain"/>
    <property type="match status" value="1"/>
</dbReference>
<dbReference type="SUPFAM" id="SSF48452">
    <property type="entry name" value="TPR-like"/>
    <property type="match status" value="1"/>
</dbReference>
<gene>
    <name evidence="1" type="ORF">S01H1_61844</name>
</gene>
<protein>
    <submittedName>
        <fullName evidence="1">Uncharacterized protein</fullName>
    </submittedName>
</protein>
<dbReference type="InterPro" id="IPR011990">
    <property type="entry name" value="TPR-like_helical_dom_sf"/>
</dbReference>
<dbReference type="AlphaFoldDB" id="X0X2T2"/>
<feature type="non-terminal residue" evidence="1">
    <location>
        <position position="1"/>
    </location>
</feature>
<sequence>KAQEILAGKEMLGRAMFAAGELDEALDVFEGLERSQPQSAQYIRMVGKILLAQEKYDAAAGRWQQLIRGLRQNSPAWFEAWYWLLRTNFEAGGDREEIVRRIKQLRGLDEQMGSAETLAKFEKLLSELDMASVTGN</sequence>
<organism evidence="1">
    <name type="scientific">marine sediment metagenome</name>
    <dbReference type="NCBI Taxonomy" id="412755"/>
    <lineage>
        <taxon>unclassified sequences</taxon>
        <taxon>metagenomes</taxon>
        <taxon>ecological metagenomes</taxon>
    </lineage>
</organism>
<accession>X0X2T2</accession>
<evidence type="ECO:0000313" key="1">
    <source>
        <dbReference type="EMBL" id="GAG37340.1"/>
    </source>
</evidence>
<proteinExistence type="predicted"/>
<reference evidence="1" key="1">
    <citation type="journal article" date="2014" name="Front. Microbiol.">
        <title>High frequency of phylogenetically diverse reductive dehalogenase-homologous genes in deep subseafloor sedimentary metagenomes.</title>
        <authorList>
            <person name="Kawai M."/>
            <person name="Futagami T."/>
            <person name="Toyoda A."/>
            <person name="Takaki Y."/>
            <person name="Nishi S."/>
            <person name="Hori S."/>
            <person name="Arai W."/>
            <person name="Tsubouchi T."/>
            <person name="Morono Y."/>
            <person name="Uchiyama I."/>
            <person name="Ito T."/>
            <person name="Fujiyama A."/>
            <person name="Inagaki F."/>
            <person name="Takami H."/>
        </authorList>
    </citation>
    <scope>NUCLEOTIDE SEQUENCE</scope>
    <source>
        <strain evidence="1">Expedition CK06-06</strain>
    </source>
</reference>
<dbReference type="EMBL" id="BARS01040589">
    <property type="protein sequence ID" value="GAG37340.1"/>
    <property type="molecule type" value="Genomic_DNA"/>
</dbReference>